<accession>A0AAP2ZAE7</accession>
<evidence type="ECO:0000256" key="1">
    <source>
        <dbReference type="SAM" id="MobiDB-lite"/>
    </source>
</evidence>
<evidence type="ECO:0000313" key="3">
    <source>
        <dbReference type="EMBL" id="MCU4752970.1"/>
    </source>
</evidence>
<dbReference type="RefSeq" id="WP_342809295.1">
    <property type="nucleotide sequence ID" value="NZ_JAOPJZ010000011.1"/>
</dbReference>
<reference evidence="3 4" key="1">
    <citation type="submission" date="2022-09" db="EMBL/GenBank/DDBJ databases">
        <title>Enrichment on poylsaccharides allowed isolation of novel metabolic and taxonomic groups of Haloarchaea.</title>
        <authorList>
            <person name="Sorokin D.Y."/>
            <person name="Elcheninov A.G."/>
            <person name="Khizhniak T.V."/>
            <person name="Kolganova T.V."/>
            <person name="Kublanov I.V."/>
        </authorList>
    </citation>
    <scope>NUCLEOTIDE SEQUENCE [LARGE SCALE GENOMIC DNA]</scope>
    <source>
        <strain evidence="3 4">AArc-curdl1</strain>
    </source>
</reference>
<dbReference type="Proteomes" id="UP001321047">
    <property type="component" value="Unassembled WGS sequence"/>
</dbReference>
<evidence type="ECO:0000313" key="4">
    <source>
        <dbReference type="Proteomes" id="UP001321047"/>
    </source>
</evidence>
<dbReference type="EMBL" id="JAOPJZ010000011">
    <property type="protein sequence ID" value="MCU4752970.1"/>
    <property type="molecule type" value="Genomic_DNA"/>
</dbReference>
<evidence type="ECO:0000256" key="2">
    <source>
        <dbReference type="SAM" id="Phobius"/>
    </source>
</evidence>
<feature type="transmembrane region" description="Helical" evidence="2">
    <location>
        <begin position="121"/>
        <end position="142"/>
    </location>
</feature>
<organism evidence="3 4">
    <name type="scientific">Natronosalvus hydrolyticus</name>
    <dbReference type="NCBI Taxonomy" id="2979988"/>
    <lineage>
        <taxon>Archaea</taxon>
        <taxon>Methanobacteriati</taxon>
        <taxon>Methanobacteriota</taxon>
        <taxon>Stenosarchaea group</taxon>
        <taxon>Halobacteria</taxon>
        <taxon>Halobacteriales</taxon>
        <taxon>Natrialbaceae</taxon>
        <taxon>Natronosalvus</taxon>
    </lineage>
</organism>
<keyword evidence="4" id="KW-1185">Reference proteome</keyword>
<name>A0AAP2ZAE7_9EURY</name>
<gene>
    <name evidence="3" type="ORF">OB919_13455</name>
</gene>
<comment type="caution">
    <text evidence="3">The sequence shown here is derived from an EMBL/GenBank/DDBJ whole genome shotgun (WGS) entry which is preliminary data.</text>
</comment>
<keyword evidence="2" id="KW-0812">Transmembrane</keyword>
<dbReference type="AlphaFoldDB" id="A0AAP2ZAE7"/>
<keyword evidence="2" id="KW-1133">Transmembrane helix</keyword>
<sequence length="150" mass="16949">MSDEDSASSSSEQGRRIGSWGVPGGAVPVLEEDIPDDLEVDAVYWYGRYRELEKSYMDLGQQLEHFKNEQKGRHFMLESSQSYEFEKTVTRVRNWVGLFFGTITLLGAASIQGFLELPPYLIATAAFAFTAIFDAISLPGLLGRIWRRVF</sequence>
<keyword evidence="2" id="KW-0472">Membrane</keyword>
<feature type="region of interest" description="Disordered" evidence="1">
    <location>
        <begin position="1"/>
        <end position="20"/>
    </location>
</feature>
<proteinExistence type="predicted"/>
<protein>
    <submittedName>
        <fullName evidence="3">Uncharacterized protein</fullName>
    </submittedName>
</protein>
<feature type="transmembrane region" description="Helical" evidence="2">
    <location>
        <begin position="95"/>
        <end position="115"/>
    </location>
</feature>